<proteinExistence type="predicted"/>
<reference evidence="1 2" key="1">
    <citation type="submission" date="2020-05" db="EMBL/GenBank/DDBJ databases">
        <title>Draft genome sequence of Desulfovibrio sp. strain HN2T.</title>
        <authorList>
            <person name="Ueno A."/>
            <person name="Tamazawa S."/>
            <person name="Tamamura S."/>
            <person name="Murakami T."/>
            <person name="Kiyama T."/>
            <person name="Inomata H."/>
            <person name="Amano Y."/>
            <person name="Miyakawa K."/>
            <person name="Tamaki H."/>
            <person name="Naganuma T."/>
            <person name="Kaneko K."/>
        </authorList>
    </citation>
    <scope>NUCLEOTIDE SEQUENCE [LARGE SCALE GENOMIC DNA]</scope>
    <source>
        <strain evidence="1 2">HN2</strain>
    </source>
</reference>
<dbReference type="RefSeq" id="WP_174406507.1">
    <property type="nucleotide sequence ID" value="NZ_BLVO01000016.1"/>
</dbReference>
<organism evidence="1 2">
    <name type="scientific">Desulfovibrio subterraneus</name>
    <dbReference type="NCBI Taxonomy" id="2718620"/>
    <lineage>
        <taxon>Bacteria</taxon>
        <taxon>Pseudomonadati</taxon>
        <taxon>Thermodesulfobacteriota</taxon>
        <taxon>Desulfovibrionia</taxon>
        <taxon>Desulfovibrionales</taxon>
        <taxon>Desulfovibrionaceae</taxon>
        <taxon>Desulfovibrio</taxon>
    </lineage>
</organism>
<sequence>MSTLSFGPYFDLETAANFCGFKSGDAFRRAMKRNGIDLPTYGFTNRKYYARHDLEQLMQRNNTPAADYHLIAHPKPRKVVV</sequence>
<dbReference type="EMBL" id="BLVO01000016">
    <property type="protein sequence ID" value="GFM34857.1"/>
    <property type="molecule type" value="Genomic_DNA"/>
</dbReference>
<protein>
    <recommendedName>
        <fullName evidence="3">DNA-binding protein</fullName>
    </recommendedName>
</protein>
<name>A0A7J0BM98_9BACT</name>
<accession>A0A7J0BM98</accession>
<keyword evidence="2" id="KW-1185">Reference proteome</keyword>
<gene>
    <name evidence="1" type="ORF">DSM101010T_32220</name>
</gene>
<evidence type="ECO:0008006" key="3">
    <source>
        <dbReference type="Google" id="ProtNLM"/>
    </source>
</evidence>
<evidence type="ECO:0000313" key="1">
    <source>
        <dbReference type="EMBL" id="GFM34857.1"/>
    </source>
</evidence>
<dbReference type="AlphaFoldDB" id="A0A7J0BM98"/>
<evidence type="ECO:0000313" key="2">
    <source>
        <dbReference type="Proteomes" id="UP000503840"/>
    </source>
</evidence>
<comment type="caution">
    <text evidence="1">The sequence shown here is derived from an EMBL/GenBank/DDBJ whole genome shotgun (WGS) entry which is preliminary data.</text>
</comment>
<dbReference type="Proteomes" id="UP000503840">
    <property type="component" value="Unassembled WGS sequence"/>
</dbReference>